<keyword evidence="5" id="KW-1185">Reference proteome</keyword>
<sequence length="282" mass="32201">MKKQKVKAKYNLLVLMDFSMASYSALRYAIMISKLVKANIRVFHVAIPDEVITSENQTIALKAINSRVVKIEDKLSLIHEIVATEGISTTYQYSFGNIIKELKAYVDFINPDLVIVGKKKEKPGFSGKLTGYLLNKYTGSLLIVNEEEKIQQDKGVPLNRNGVETLERTRYQPALENVRDPMHSLSFLSAGQSTMQDDQVHTMTGELPINEKDFNIYSENQERSIFCQKLIHYISKKNIEMLCVGREKQKNWLQNLFFGQNTTMSEVIERTNSPILITGLNR</sequence>
<evidence type="ECO:0000256" key="2">
    <source>
        <dbReference type="SAM" id="Phobius"/>
    </source>
</evidence>
<dbReference type="PANTHER" id="PTHR46268">
    <property type="entry name" value="STRESS RESPONSE PROTEIN NHAX"/>
    <property type="match status" value="1"/>
</dbReference>
<dbReference type="Gene3D" id="3.40.50.12370">
    <property type="match status" value="1"/>
</dbReference>
<organism evidence="4 5">
    <name type="scientific">Splendidivirga corallicola</name>
    <dbReference type="NCBI Taxonomy" id="3051826"/>
    <lineage>
        <taxon>Bacteria</taxon>
        <taxon>Pseudomonadati</taxon>
        <taxon>Bacteroidota</taxon>
        <taxon>Cytophagia</taxon>
        <taxon>Cytophagales</taxon>
        <taxon>Splendidivirgaceae</taxon>
        <taxon>Splendidivirga</taxon>
    </lineage>
</organism>
<keyword evidence="2" id="KW-1133">Transmembrane helix</keyword>
<name>A0ABT8KNV1_9BACT</name>
<dbReference type="Proteomes" id="UP001172082">
    <property type="component" value="Unassembled WGS sequence"/>
</dbReference>
<proteinExistence type="inferred from homology"/>
<evidence type="ECO:0000313" key="4">
    <source>
        <dbReference type="EMBL" id="MDN5202402.1"/>
    </source>
</evidence>
<gene>
    <name evidence="4" type="ORF">QQ008_13530</name>
</gene>
<dbReference type="Pfam" id="PF00582">
    <property type="entry name" value="Usp"/>
    <property type="match status" value="1"/>
</dbReference>
<comment type="caution">
    <text evidence="4">The sequence shown here is derived from an EMBL/GenBank/DDBJ whole genome shotgun (WGS) entry which is preliminary data.</text>
</comment>
<comment type="similarity">
    <text evidence="1">Belongs to the universal stress protein A family.</text>
</comment>
<dbReference type="PANTHER" id="PTHR46268:SF6">
    <property type="entry name" value="UNIVERSAL STRESS PROTEIN UP12"/>
    <property type="match status" value="1"/>
</dbReference>
<reference evidence="4" key="1">
    <citation type="submission" date="2023-06" db="EMBL/GenBank/DDBJ databases">
        <title>Genomic of Parafulvivirga corallium.</title>
        <authorList>
            <person name="Wang G."/>
        </authorList>
    </citation>
    <scope>NUCLEOTIDE SEQUENCE</scope>
    <source>
        <strain evidence="4">BMA10</strain>
    </source>
</reference>
<evidence type="ECO:0000256" key="1">
    <source>
        <dbReference type="ARBA" id="ARBA00008791"/>
    </source>
</evidence>
<dbReference type="EMBL" id="JAUJEA010000004">
    <property type="protein sequence ID" value="MDN5202402.1"/>
    <property type="molecule type" value="Genomic_DNA"/>
</dbReference>
<evidence type="ECO:0000313" key="5">
    <source>
        <dbReference type="Proteomes" id="UP001172082"/>
    </source>
</evidence>
<keyword evidence="2" id="KW-0472">Membrane</keyword>
<protein>
    <submittedName>
        <fullName evidence="4">Universal stress protein</fullName>
    </submittedName>
</protein>
<evidence type="ECO:0000259" key="3">
    <source>
        <dbReference type="Pfam" id="PF00582"/>
    </source>
</evidence>
<dbReference type="CDD" id="cd00293">
    <property type="entry name" value="USP-like"/>
    <property type="match status" value="1"/>
</dbReference>
<dbReference type="InterPro" id="IPR006016">
    <property type="entry name" value="UspA"/>
</dbReference>
<keyword evidence="2" id="KW-0812">Transmembrane</keyword>
<feature type="domain" description="UspA" evidence="3">
    <location>
        <begin position="11"/>
        <end position="144"/>
    </location>
</feature>
<feature type="transmembrane region" description="Helical" evidence="2">
    <location>
        <begin position="12"/>
        <end position="30"/>
    </location>
</feature>
<accession>A0ABT8KNV1</accession>
<dbReference type="SUPFAM" id="SSF52402">
    <property type="entry name" value="Adenine nucleotide alpha hydrolases-like"/>
    <property type="match status" value="1"/>
</dbReference>